<proteinExistence type="predicted"/>
<accession>A0A4Y2SR25</accession>
<dbReference type="Proteomes" id="UP000499080">
    <property type="component" value="Unassembled WGS sequence"/>
</dbReference>
<comment type="caution">
    <text evidence="1">The sequence shown here is derived from an EMBL/GenBank/DDBJ whole genome shotgun (WGS) entry which is preliminary data.</text>
</comment>
<name>A0A4Y2SR25_ARAVE</name>
<dbReference type="AlphaFoldDB" id="A0A4Y2SR25"/>
<protein>
    <recommendedName>
        <fullName evidence="3">Mos1 transposase HTH domain-containing protein</fullName>
    </recommendedName>
</protein>
<keyword evidence="2" id="KW-1185">Reference proteome</keyword>
<evidence type="ECO:0000313" key="2">
    <source>
        <dbReference type="Proteomes" id="UP000499080"/>
    </source>
</evidence>
<dbReference type="OrthoDB" id="8193109at2759"/>
<evidence type="ECO:0000313" key="1">
    <source>
        <dbReference type="EMBL" id="GBN89926.1"/>
    </source>
</evidence>
<evidence type="ECO:0008006" key="3">
    <source>
        <dbReference type="Google" id="ProtNLM"/>
    </source>
</evidence>
<dbReference type="EMBL" id="BGPR01023049">
    <property type="protein sequence ID" value="GBN89926.1"/>
    <property type="molecule type" value="Genomic_DNA"/>
</dbReference>
<sequence length="182" mass="21410">MFGKPAECQCGENIEPVSHVILECELWRDLRSKWPKNWKNKDLKELVPIHEFRSQESAIFKALYETRSMTGPDLYFCFYYFTYVERLTHAQRLTLHSNSVVARRREGGHTSYRPLRNMQASKKEQRGVIRFLAAEGVGSREMYRWMKAVYGVYSLSRSTVVECRKRFLEGRELLEDDACPGQ</sequence>
<organism evidence="1 2">
    <name type="scientific">Araneus ventricosus</name>
    <name type="common">Orbweaver spider</name>
    <name type="synonym">Epeira ventricosa</name>
    <dbReference type="NCBI Taxonomy" id="182803"/>
    <lineage>
        <taxon>Eukaryota</taxon>
        <taxon>Metazoa</taxon>
        <taxon>Ecdysozoa</taxon>
        <taxon>Arthropoda</taxon>
        <taxon>Chelicerata</taxon>
        <taxon>Arachnida</taxon>
        <taxon>Araneae</taxon>
        <taxon>Araneomorphae</taxon>
        <taxon>Entelegynae</taxon>
        <taxon>Araneoidea</taxon>
        <taxon>Araneidae</taxon>
        <taxon>Araneus</taxon>
    </lineage>
</organism>
<gene>
    <name evidence="1" type="ORF">AVEN_227610_1</name>
</gene>
<reference evidence="1 2" key="1">
    <citation type="journal article" date="2019" name="Sci. Rep.">
        <title>Orb-weaving spider Araneus ventricosus genome elucidates the spidroin gene catalogue.</title>
        <authorList>
            <person name="Kono N."/>
            <person name="Nakamura H."/>
            <person name="Ohtoshi R."/>
            <person name="Moran D.A.P."/>
            <person name="Shinohara A."/>
            <person name="Yoshida Y."/>
            <person name="Fujiwara M."/>
            <person name="Mori M."/>
            <person name="Tomita M."/>
            <person name="Arakawa K."/>
        </authorList>
    </citation>
    <scope>NUCLEOTIDE SEQUENCE [LARGE SCALE GENOMIC DNA]</scope>
</reference>